<dbReference type="PANTHER" id="PTHR45875:SF1">
    <property type="entry name" value="METHYLTRANSFERASE N6AMT1"/>
    <property type="match status" value="1"/>
</dbReference>
<dbReference type="GO" id="GO:0008276">
    <property type="term" value="F:protein methyltransferase activity"/>
    <property type="evidence" value="ECO:0007669"/>
    <property type="project" value="TreeGrafter"/>
</dbReference>
<dbReference type="Gene3D" id="3.40.50.150">
    <property type="entry name" value="Vaccinia Virus protein VP39"/>
    <property type="match status" value="1"/>
</dbReference>
<dbReference type="RefSeq" id="WP_179478666.1">
    <property type="nucleotide sequence ID" value="NZ_JACCFW010000001.1"/>
</dbReference>
<dbReference type="GO" id="GO:0032259">
    <property type="term" value="P:methylation"/>
    <property type="evidence" value="ECO:0007669"/>
    <property type="project" value="UniProtKB-KW"/>
</dbReference>
<gene>
    <name evidence="7" type="ORF">HNR15_000378</name>
</gene>
<dbReference type="CDD" id="cd02440">
    <property type="entry name" value="AdoMet_MTases"/>
    <property type="match status" value="1"/>
</dbReference>
<dbReference type="InterPro" id="IPR007848">
    <property type="entry name" value="Small_mtfrase_dom"/>
</dbReference>
<proteinExistence type="inferred from homology"/>
<dbReference type="GO" id="GO:0003676">
    <property type="term" value="F:nucleic acid binding"/>
    <property type="evidence" value="ECO:0007669"/>
    <property type="project" value="InterPro"/>
</dbReference>
<evidence type="ECO:0000256" key="1">
    <source>
        <dbReference type="ARBA" id="ARBA00006149"/>
    </source>
</evidence>
<dbReference type="Pfam" id="PF05175">
    <property type="entry name" value="MTS"/>
    <property type="match status" value="1"/>
</dbReference>
<evidence type="ECO:0000256" key="3">
    <source>
        <dbReference type="ARBA" id="ARBA00022679"/>
    </source>
</evidence>
<evidence type="ECO:0000256" key="2">
    <source>
        <dbReference type="ARBA" id="ARBA00022603"/>
    </source>
</evidence>
<keyword evidence="2 7" id="KW-0489">Methyltransferase</keyword>
<evidence type="ECO:0000259" key="6">
    <source>
        <dbReference type="Pfam" id="PF23186"/>
    </source>
</evidence>
<dbReference type="InterPro" id="IPR052190">
    <property type="entry name" value="Euk-Arch_PrmC-MTase"/>
</dbReference>
<dbReference type="Proteomes" id="UP000571817">
    <property type="component" value="Unassembled WGS sequence"/>
</dbReference>
<evidence type="ECO:0000313" key="8">
    <source>
        <dbReference type="Proteomes" id="UP000571817"/>
    </source>
</evidence>
<dbReference type="InterPro" id="IPR002052">
    <property type="entry name" value="DNA_methylase_N6_adenine_CS"/>
</dbReference>
<keyword evidence="8" id="KW-1185">Reference proteome</keyword>
<protein>
    <submittedName>
        <fullName evidence="7">SAM-dependent methyltransferase</fullName>
    </submittedName>
</protein>
<evidence type="ECO:0000256" key="4">
    <source>
        <dbReference type="ARBA" id="ARBA00022691"/>
    </source>
</evidence>
<name>A0A853DGT7_9MICO</name>
<feature type="domain" description="DUF7059" evidence="6">
    <location>
        <begin position="20"/>
        <end position="101"/>
    </location>
</feature>
<evidence type="ECO:0000259" key="5">
    <source>
        <dbReference type="Pfam" id="PF05175"/>
    </source>
</evidence>
<comment type="caution">
    <text evidence="7">The sequence shown here is derived from an EMBL/GenBank/DDBJ whole genome shotgun (WGS) entry which is preliminary data.</text>
</comment>
<accession>A0A853DGT7</accession>
<dbReference type="Pfam" id="PF23186">
    <property type="entry name" value="DUF7059"/>
    <property type="match status" value="1"/>
</dbReference>
<dbReference type="PANTHER" id="PTHR45875">
    <property type="entry name" value="METHYLTRANSFERASE N6AMT1"/>
    <property type="match status" value="1"/>
</dbReference>
<dbReference type="PROSITE" id="PS00092">
    <property type="entry name" value="N6_MTASE"/>
    <property type="match status" value="1"/>
</dbReference>
<dbReference type="InterPro" id="IPR029063">
    <property type="entry name" value="SAM-dependent_MTases_sf"/>
</dbReference>
<sequence length="497" mass="52156">MAEPSVSAGPVSALRADLAAADFTTDAIGELLGAVATLALHRDQPTAAVRATGGGGVLATLVRLFCLGRPIAPAEVQDALPTCGVGGLRTLGLVAEQQDGMLRSTCDLRPYGDEGHSWWVASDLSQVVTGTILPPDHVLGIGGASTTLAFWTPRRAVGRALDVGTGCGVQSLHLLTHADEVVATDTSERALAYARFNAALNGVDLDLRHGSMLEPVRGETFDLVVSNPPFVITPRAAAMPQYEYRDGGMTGDALVRSLIEGLPEVLAPGGIAQLLANWEVPRGQDWREVVTGWVAGTGLDAWVVQRDVQDPAQYAELWSGDGGHTFGHPSYDAMYDAWLDDFAARDVEQIGFGIITLQRPLTARTPFVDLAEAHGAVGDAMGAVVDAGLRARTALAEGGTAYLLENRWRTASDVTEERYGLPGAGDPNVILLRQGGGLRRAVTMDTALAAFVSVCDGELPAGAAIDAIADLLGQDAVDLRATLLPRLHELVADGLLV</sequence>
<dbReference type="SUPFAM" id="SSF53335">
    <property type="entry name" value="S-adenosyl-L-methionine-dependent methyltransferases"/>
    <property type="match status" value="1"/>
</dbReference>
<organism evidence="7 8">
    <name type="scientific">Allobranchiibius huperziae</name>
    <dbReference type="NCBI Taxonomy" id="1874116"/>
    <lineage>
        <taxon>Bacteria</taxon>
        <taxon>Bacillati</taxon>
        <taxon>Actinomycetota</taxon>
        <taxon>Actinomycetes</taxon>
        <taxon>Micrococcales</taxon>
        <taxon>Dermacoccaceae</taxon>
        <taxon>Allobranchiibius</taxon>
    </lineage>
</organism>
<keyword evidence="3 7" id="KW-0808">Transferase</keyword>
<dbReference type="GO" id="GO:0035657">
    <property type="term" value="C:eRF1 methyltransferase complex"/>
    <property type="evidence" value="ECO:0007669"/>
    <property type="project" value="TreeGrafter"/>
</dbReference>
<comment type="similarity">
    <text evidence="1">Belongs to the eukaryotic/archaeal PrmC-related family.</text>
</comment>
<evidence type="ECO:0000313" key="7">
    <source>
        <dbReference type="EMBL" id="NYJ73415.1"/>
    </source>
</evidence>
<feature type="domain" description="Methyltransferase small" evidence="5">
    <location>
        <begin position="152"/>
        <end position="232"/>
    </location>
</feature>
<keyword evidence="4" id="KW-0949">S-adenosyl-L-methionine</keyword>
<dbReference type="GO" id="GO:0008170">
    <property type="term" value="F:N-methyltransferase activity"/>
    <property type="evidence" value="ECO:0007669"/>
    <property type="project" value="UniProtKB-ARBA"/>
</dbReference>
<dbReference type="GO" id="GO:0008757">
    <property type="term" value="F:S-adenosylmethionine-dependent methyltransferase activity"/>
    <property type="evidence" value="ECO:0007669"/>
    <property type="project" value="TreeGrafter"/>
</dbReference>
<dbReference type="InterPro" id="IPR055487">
    <property type="entry name" value="DUF7059"/>
</dbReference>
<dbReference type="EMBL" id="JACCFW010000001">
    <property type="protein sequence ID" value="NYJ73415.1"/>
    <property type="molecule type" value="Genomic_DNA"/>
</dbReference>
<dbReference type="AlphaFoldDB" id="A0A853DGT7"/>
<reference evidence="7 8" key="1">
    <citation type="submission" date="2020-07" db="EMBL/GenBank/DDBJ databases">
        <title>Sequencing the genomes of 1000 actinobacteria strains.</title>
        <authorList>
            <person name="Klenk H.-P."/>
        </authorList>
    </citation>
    <scope>NUCLEOTIDE SEQUENCE [LARGE SCALE GENOMIC DNA]</scope>
    <source>
        <strain evidence="7 8">DSM 29531</strain>
    </source>
</reference>